<evidence type="ECO:0000313" key="3">
    <source>
        <dbReference type="EMBL" id="KIO25062.1"/>
    </source>
</evidence>
<feature type="region of interest" description="Disordered" evidence="1">
    <location>
        <begin position="1"/>
        <end position="147"/>
    </location>
</feature>
<reference evidence="4" key="2">
    <citation type="submission" date="2015-01" db="EMBL/GenBank/DDBJ databases">
        <title>Evolutionary Origins and Diversification of the Mycorrhizal Mutualists.</title>
        <authorList>
            <consortium name="DOE Joint Genome Institute"/>
            <consortium name="Mycorrhizal Genomics Consortium"/>
            <person name="Kohler A."/>
            <person name="Kuo A."/>
            <person name="Nagy L.G."/>
            <person name="Floudas D."/>
            <person name="Copeland A."/>
            <person name="Barry K.W."/>
            <person name="Cichocki N."/>
            <person name="Veneault-Fourrey C."/>
            <person name="LaButti K."/>
            <person name="Lindquist E.A."/>
            <person name="Lipzen A."/>
            <person name="Lundell T."/>
            <person name="Morin E."/>
            <person name="Murat C."/>
            <person name="Riley R."/>
            <person name="Ohm R."/>
            <person name="Sun H."/>
            <person name="Tunlid A."/>
            <person name="Henrissat B."/>
            <person name="Grigoriev I.V."/>
            <person name="Hibbett D.S."/>
            <person name="Martin F."/>
        </authorList>
    </citation>
    <scope>NUCLEOTIDE SEQUENCE [LARGE SCALE GENOMIC DNA]</scope>
    <source>
        <strain evidence="4">MUT 4182</strain>
    </source>
</reference>
<dbReference type="InterPro" id="IPR013761">
    <property type="entry name" value="SAM/pointed_sf"/>
</dbReference>
<sequence length="789" mass="85034">MAEEPFPSGVSTPEPARRQRLDSTPTRSSSTSAANRHDHPYLIRTTSSSLLTRSNSIGSVHKPPLHVSVAPNSPALGRSQGRGHKHTKSQSSAPVPLPLPPQSPHEPEKTPLSAGSPSPDVKQAFGTGEGVGRLRRSDTLPSVHSSSPARSIKVEDLPTNPKAWTSTHLARYLSSALRVKGGGTLPAPVVRDIATFVVDQKLSGRAFLRLTQHDLEVMGMNQLWRPALLDASRVLRQNVVQGRIWGFGNMAEDIPASPSSIRTSSTNGTTATVTKATHMPSVPSTVFEDNSDDGGEAVSGPEDRYEGRNGWIARGMLTRSVSSLPGRTSAIGRVRDMVANFERSASGSSASENDSANEMSPFDFGSSNEAEQEVILSPLQEEAIGFSMQDRRPLQDDMEAGGDEAGFASGELTSGSEAGDEDEDDEDGFGGEKVKTVSDKIDDLQAGHSELEGEEIDSPGKDEDSSKDSDSSPTSSSSPLTPPPVYETDPVGLVTPSETEMTLHEDETSDDPDISSPKRHSRSPSSTLMLTSSQRRNPSFVAQISHDSGSDDTIENLIADFTASELEQHPMVTSWGANAWLDGSVKEGATAKKIQEPVFHSLSRRSGKAFRSQESSAGSGSAKLMSLFDDPALDKKTTVDVSVDASQPEETDDSRKIKELQEHQIRQQVLLDEFRERLEEVERRLEEMEAKEAEREERERTIEATATAKPEQVVASDPAGQLADQEGHVQERPSEDKGKEIVGREWRDPALGGLPSYVFLVGLGVAAICMRVVVKRVVGKKAPGMLGFL</sequence>
<dbReference type="AlphaFoldDB" id="A0A0C3LUI6"/>
<feature type="compositionally biased region" description="Basic and acidic residues" evidence="1">
    <location>
        <begin position="430"/>
        <end position="451"/>
    </location>
</feature>
<evidence type="ECO:0008006" key="5">
    <source>
        <dbReference type="Google" id="ProtNLM"/>
    </source>
</evidence>
<feature type="region of interest" description="Disordered" evidence="1">
    <location>
        <begin position="394"/>
        <end position="551"/>
    </location>
</feature>
<dbReference type="Gene3D" id="1.10.150.50">
    <property type="entry name" value="Transcription Factor, Ets-1"/>
    <property type="match status" value="1"/>
</dbReference>
<feature type="region of interest" description="Disordered" evidence="1">
    <location>
        <begin position="345"/>
        <end position="370"/>
    </location>
</feature>
<gene>
    <name evidence="3" type="ORF">M407DRAFT_94658</name>
</gene>
<feature type="compositionally biased region" description="Basic and acidic residues" evidence="1">
    <location>
        <begin position="725"/>
        <end position="738"/>
    </location>
</feature>
<evidence type="ECO:0000256" key="1">
    <source>
        <dbReference type="SAM" id="MobiDB-lite"/>
    </source>
</evidence>
<feature type="compositionally biased region" description="Low complexity" evidence="1">
    <location>
        <begin position="23"/>
        <end position="32"/>
    </location>
</feature>
<feature type="compositionally biased region" description="Acidic residues" evidence="1">
    <location>
        <begin position="418"/>
        <end position="429"/>
    </location>
</feature>
<name>A0A0C3LUI6_9AGAM</name>
<feature type="compositionally biased region" description="Low complexity" evidence="1">
    <location>
        <begin position="345"/>
        <end position="360"/>
    </location>
</feature>
<evidence type="ECO:0000256" key="2">
    <source>
        <dbReference type="SAM" id="Phobius"/>
    </source>
</evidence>
<feature type="region of interest" description="Disordered" evidence="1">
    <location>
        <begin position="690"/>
        <end position="738"/>
    </location>
</feature>
<feature type="region of interest" description="Disordered" evidence="1">
    <location>
        <begin position="603"/>
        <end position="624"/>
    </location>
</feature>
<keyword evidence="2" id="KW-1133">Transmembrane helix</keyword>
<keyword evidence="2" id="KW-0812">Transmembrane</keyword>
<feature type="compositionally biased region" description="Pro residues" evidence="1">
    <location>
        <begin position="95"/>
        <end position="104"/>
    </location>
</feature>
<dbReference type="EMBL" id="KN823049">
    <property type="protein sequence ID" value="KIO25062.1"/>
    <property type="molecule type" value="Genomic_DNA"/>
</dbReference>
<organism evidence="3 4">
    <name type="scientific">Tulasnella calospora MUT 4182</name>
    <dbReference type="NCBI Taxonomy" id="1051891"/>
    <lineage>
        <taxon>Eukaryota</taxon>
        <taxon>Fungi</taxon>
        <taxon>Dikarya</taxon>
        <taxon>Basidiomycota</taxon>
        <taxon>Agaricomycotina</taxon>
        <taxon>Agaricomycetes</taxon>
        <taxon>Cantharellales</taxon>
        <taxon>Tulasnellaceae</taxon>
        <taxon>Tulasnella</taxon>
    </lineage>
</organism>
<evidence type="ECO:0000313" key="4">
    <source>
        <dbReference type="Proteomes" id="UP000054248"/>
    </source>
</evidence>
<keyword evidence="4" id="KW-1185">Reference proteome</keyword>
<dbReference type="Proteomes" id="UP000054248">
    <property type="component" value="Unassembled WGS sequence"/>
</dbReference>
<feature type="transmembrane region" description="Helical" evidence="2">
    <location>
        <begin position="754"/>
        <end position="774"/>
    </location>
</feature>
<reference evidence="3 4" key="1">
    <citation type="submission" date="2014-04" db="EMBL/GenBank/DDBJ databases">
        <authorList>
            <consortium name="DOE Joint Genome Institute"/>
            <person name="Kuo A."/>
            <person name="Girlanda M."/>
            <person name="Perotto S."/>
            <person name="Kohler A."/>
            <person name="Nagy L.G."/>
            <person name="Floudas D."/>
            <person name="Copeland A."/>
            <person name="Barry K.W."/>
            <person name="Cichocki N."/>
            <person name="Veneault-Fourrey C."/>
            <person name="LaButti K."/>
            <person name="Lindquist E.A."/>
            <person name="Lipzen A."/>
            <person name="Lundell T."/>
            <person name="Morin E."/>
            <person name="Murat C."/>
            <person name="Sun H."/>
            <person name="Tunlid A."/>
            <person name="Henrissat B."/>
            <person name="Grigoriev I.V."/>
            <person name="Hibbett D.S."/>
            <person name="Martin F."/>
            <person name="Nordberg H.P."/>
            <person name="Cantor M.N."/>
            <person name="Hua S.X."/>
        </authorList>
    </citation>
    <scope>NUCLEOTIDE SEQUENCE [LARGE SCALE GENOMIC DNA]</scope>
    <source>
        <strain evidence="3 4">MUT 4182</strain>
    </source>
</reference>
<feature type="compositionally biased region" description="Basic and acidic residues" evidence="1">
    <location>
        <begin position="690"/>
        <end position="702"/>
    </location>
</feature>
<feature type="compositionally biased region" description="Basic and acidic residues" evidence="1">
    <location>
        <begin position="458"/>
        <end position="470"/>
    </location>
</feature>
<dbReference type="OrthoDB" id="2425321at2759"/>
<feature type="compositionally biased region" description="Polar residues" evidence="1">
    <location>
        <begin position="527"/>
        <end position="547"/>
    </location>
</feature>
<feature type="compositionally biased region" description="Low complexity" evidence="1">
    <location>
        <begin position="42"/>
        <end position="59"/>
    </location>
</feature>
<feature type="region of interest" description="Disordered" evidence="1">
    <location>
        <begin position="281"/>
        <end position="307"/>
    </location>
</feature>
<proteinExistence type="predicted"/>
<protein>
    <recommendedName>
        <fullName evidence="5">SAM domain-containing protein</fullName>
    </recommendedName>
</protein>
<dbReference type="HOGENOM" id="CLU_355727_0_0_1"/>
<keyword evidence="2" id="KW-0472">Membrane</keyword>
<accession>A0A0C3LUI6</accession>